<accession>A0AAV7STN6</accession>
<feature type="compositionally biased region" description="Polar residues" evidence="1">
    <location>
        <begin position="144"/>
        <end position="160"/>
    </location>
</feature>
<feature type="region of interest" description="Disordered" evidence="1">
    <location>
        <begin position="75"/>
        <end position="171"/>
    </location>
</feature>
<sequence length="171" mass="18429">MGRIHGQEKNPLRGQKKTLHPKYPTQHQKVQGKDPGLTRSKSPLTPPRGVNKEGVPKGKHQCRRTCSYRYAVSARVGSLNGKKTPRAGACQAQNDRNIGAPSGDRPSPHNALGMPIKECEQCGGVPRAGAHRKAEAKGEERSSDTPANEKNATAQGNPRSPKSEDLTDGQQ</sequence>
<feature type="compositionally biased region" description="Basic and acidic residues" evidence="1">
    <location>
        <begin position="1"/>
        <end position="11"/>
    </location>
</feature>
<evidence type="ECO:0000256" key="1">
    <source>
        <dbReference type="SAM" id="MobiDB-lite"/>
    </source>
</evidence>
<proteinExistence type="predicted"/>
<comment type="caution">
    <text evidence="2">The sequence shown here is derived from an EMBL/GenBank/DDBJ whole genome shotgun (WGS) entry which is preliminary data.</text>
</comment>
<evidence type="ECO:0000313" key="2">
    <source>
        <dbReference type="EMBL" id="KAJ1167459.1"/>
    </source>
</evidence>
<organism evidence="2 3">
    <name type="scientific">Pleurodeles waltl</name>
    <name type="common">Iberian ribbed newt</name>
    <dbReference type="NCBI Taxonomy" id="8319"/>
    <lineage>
        <taxon>Eukaryota</taxon>
        <taxon>Metazoa</taxon>
        <taxon>Chordata</taxon>
        <taxon>Craniata</taxon>
        <taxon>Vertebrata</taxon>
        <taxon>Euteleostomi</taxon>
        <taxon>Amphibia</taxon>
        <taxon>Batrachia</taxon>
        <taxon>Caudata</taxon>
        <taxon>Salamandroidea</taxon>
        <taxon>Salamandridae</taxon>
        <taxon>Pleurodelinae</taxon>
        <taxon>Pleurodeles</taxon>
    </lineage>
</organism>
<dbReference type="AlphaFoldDB" id="A0AAV7STN6"/>
<feature type="compositionally biased region" description="Basic and acidic residues" evidence="1">
    <location>
        <begin position="132"/>
        <end position="143"/>
    </location>
</feature>
<reference evidence="2" key="1">
    <citation type="journal article" date="2022" name="bioRxiv">
        <title>Sequencing and chromosome-scale assembly of the giantPleurodeles waltlgenome.</title>
        <authorList>
            <person name="Brown T."/>
            <person name="Elewa A."/>
            <person name="Iarovenko S."/>
            <person name="Subramanian E."/>
            <person name="Araus A.J."/>
            <person name="Petzold A."/>
            <person name="Susuki M."/>
            <person name="Suzuki K.-i.T."/>
            <person name="Hayashi T."/>
            <person name="Toyoda A."/>
            <person name="Oliveira C."/>
            <person name="Osipova E."/>
            <person name="Leigh N.D."/>
            <person name="Simon A."/>
            <person name="Yun M.H."/>
        </authorList>
    </citation>
    <scope>NUCLEOTIDE SEQUENCE</scope>
    <source>
        <strain evidence="2">20211129_DDA</strain>
        <tissue evidence="2">Liver</tissue>
    </source>
</reference>
<dbReference type="Proteomes" id="UP001066276">
    <property type="component" value="Chromosome 4_2"/>
</dbReference>
<gene>
    <name evidence="2" type="ORF">NDU88_007850</name>
</gene>
<evidence type="ECO:0000313" key="3">
    <source>
        <dbReference type="Proteomes" id="UP001066276"/>
    </source>
</evidence>
<feature type="region of interest" description="Disordered" evidence="1">
    <location>
        <begin position="1"/>
        <end position="63"/>
    </location>
</feature>
<keyword evidence="3" id="KW-1185">Reference proteome</keyword>
<dbReference type="EMBL" id="JANPWB010000008">
    <property type="protein sequence ID" value="KAJ1167459.1"/>
    <property type="molecule type" value="Genomic_DNA"/>
</dbReference>
<protein>
    <submittedName>
        <fullName evidence="2">Uncharacterized protein</fullName>
    </submittedName>
</protein>
<name>A0AAV7STN6_PLEWA</name>